<keyword evidence="2 9" id="KW-0812">Transmembrane</keyword>
<evidence type="ECO:0000256" key="4">
    <source>
        <dbReference type="ARBA" id="ARBA00023040"/>
    </source>
</evidence>
<dbReference type="PANTHER" id="PTHR24238">
    <property type="entry name" value="G-PROTEIN COUPLED RECEPTOR"/>
    <property type="match status" value="1"/>
</dbReference>
<evidence type="ECO:0000256" key="5">
    <source>
        <dbReference type="ARBA" id="ARBA00023136"/>
    </source>
</evidence>
<evidence type="ECO:0000313" key="11">
    <source>
        <dbReference type="EMBL" id="GFO30105.1"/>
    </source>
</evidence>
<comment type="caution">
    <text evidence="11">The sequence shown here is derived from an EMBL/GenBank/DDBJ whole genome shotgun (WGS) entry which is preliminary data.</text>
</comment>
<evidence type="ECO:0000313" key="12">
    <source>
        <dbReference type="Proteomes" id="UP000735302"/>
    </source>
</evidence>
<dbReference type="GO" id="GO:0016020">
    <property type="term" value="C:membrane"/>
    <property type="evidence" value="ECO:0007669"/>
    <property type="project" value="UniProtKB-SubCell"/>
</dbReference>
<keyword evidence="3 9" id="KW-1133">Transmembrane helix</keyword>
<feature type="transmembrane region" description="Helical" evidence="9">
    <location>
        <begin position="101"/>
        <end position="126"/>
    </location>
</feature>
<dbReference type="Gene3D" id="1.20.1070.10">
    <property type="entry name" value="Rhodopsin 7-helix transmembrane proteins"/>
    <property type="match status" value="1"/>
</dbReference>
<dbReference type="EMBL" id="BLXT01006220">
    <property type="protein sequence ID" value="GFO30105.1"/>
    <property type="molecule type" value="Genomic_DNA"/>
</dbReference>
<evidence type="ECO:0000259" key="10">
    <source>
        <dbReference type="PROSITE" id="PS50262"/>
    </source>
</evidence>
<proteinExistence type="predicted"/>
<keyword evidence="12" id="KW-1185">Reference proteome</keyword>
<feature type="transmembrane region" description="Helical" evidence="9">
    <location>
        <begin position="329"/>
        <end position="354"/>
    </location>
</feature>
<dbReference type="InterPro" id="IPR017452">
    <property type="entry name" value="GPCR_Rhodpsn_7TM"/>
</dbReference>
<dbReference type="SUPFAM" id="SSF81321">
    <property type="entry name" value="Family A G protein-coupled receptor-like"/>
    <property type="match status" value="1"/>
</dbReference>
<keyword evidence="5 9" id="KW-0472">Membrane</keyword>
<evidence type="ECO:0000256" key="3">
    <source>
        <dbReference type="ARBA" id="ARBA00022989"/>
    </source>
</evidence>
<dbReference type="AlphaFoldDB" id="A0AAV4CF73"/>
<protein>
    <submittedName>
        <fullName evidence="11">Chemosensory receptor c</fullName>
    </submittedName>
</protein>
<organism evidence="11 12">
    <name type="scientific">Plakobranchus ocellatus</name>
    <dbReference type="NCBI Taxonomy" id="259542"/>
    <lineage>
        <taxon>Eukaryota</taxon>
        <taxon>Metazoa</taxon>
        <taxon>Spiralia</taxon>
        <taxon>Lophotrochozoa</taxon>
        <taxon>Mollusca</taxon>
        <taxon>Gastropoda</taxon>
        <taxon>Heterobranchia</taxon>
        <taxon>Euthyneura</taxon>
        <taxon>Panpulmonata</taxon>
        <taxon>Sacoglossa</taxon>
        <taxon>Placobranchoidea</taxon>
        <taxon>Plakobranchidae</taxon>
        <taxon>Plakobranchus</taxon>
    </lineage>
</organism>
<keyword evidence="4" id="KW-0297">G-protein coupled receptor</keyword>
<accession>A0AAV4CF73</accession>
<feature type="transmembrane region" description="Helical" evidence="9">
    <location>
        <begin position="65"/>
        <end position="95"/>
    </location>
</feature>
<evidence type="ECO:0000256" key="2">
    <source>
        <dbReference type="ARBA" id="ARBA00022692"/>
    </source>
</evidence>
<evidence type="ECO:0000256" key="6">
    <source>
        <dbReference type="ARBA" id="ARBA00023170"/>
    </source>
</evidence>
<keyword evidence="7" id="KW-0807">Transducer</keyword>
<evidence type="ECO:0000256" key="1">
    <source>
        <dbReference type="ARBA" id="ARBA00004141"/>
    </source>
</evidence>
<dbReference type="GO" id="GO:0004930">
    <property type="term" value="F:G protein-coupled receptor activity"/>
    <property type="evidence" value="ECO:0007669"/>
    <property type="project" value="UniProtKB-KW"/>
</dbReference>
<feature type="transmembrane region" description="Helical" evidence="9">
    <location>
        <begin position="30"/>
        <end position="53"/>
    </location>
</feature>
<sequence length="379" mass="42221">MNETVGVPGSFTSLSGIINDNLAMYLRGTLSLLILAFSLPSIIMNIINVFIFINTRVTDSITVCFLALAAADLCSMLLLASMALCSFFVVISVSWSSSLDVINFLISGIYGLSTDFSSAITTYIALQRGLCVALPFMARTFFTKDKSVKVITAILICLMLCALPRMFLIRVVKSKQWGTNSSAVLMVSFLESWVIADRFYLIFTRTALVFLEYFTMILCAAAIFVGMRSSIELKNSSSISSKFENHRNINKQSGSAKHPQNEGEGNADAKEIGGEVGKTGEKRASKETVVVKQSLLVVLIQVICTTPRVTVCLYQFFEPRFVIGKQYNNLFFVVFAGLNVVDSVNAFLNFFVYFRFNPKFRNHFKSIFNSDCFQRNKKT</sequence>
<reference evidence="11 12" key="1">
    <citation type="journal article" date="2021" name="Elife">
        <title>Chloroplast acquisition without the gene transfer in kleptoplastic sea slugs, Plakobranchus ocellatus.</title>
        <authorList>
            <person name="Maeda T."/>
            <person name="Takahashi S."/>
            <person name="Yoshida T."/>
            <person name="Shimamura S."/>
            <person name="Takaki Y."/>
            <person name="Nagai Y."/>
            <person name="Toyoda A."/>
            <person name="Suzuki Y."/>
            <person name="Arimoto A."/>
            <person name="Ishii H."/>
            <person name="Satoh N."/>
            <person name="Nishiyama T."/>
            <person name="Hasebe M."/>
            <person name="Maruyama T."/>
            <person name="Minagawa J."/>
            <person name="Obokata J."/>
            <person name="Shigenobu S."/>
        </authorList>
    </citation>
    <scope>NUCLEOTIDE SEQUENCE [LARGE SCALE GENOMIC DNA]</scope>
</reference>
<feature type="region of interest" description="Disordered" evidence="8">
    <location>
        <begin position="250"/>
        <end position="279"/>
    </location>
</feature>
<evidence type="ECO:0000256" key="9">
    <source>
        <dbReference type="SAM" id="Phobius"/>
    </source>
</evidence>
<feature type="transmembrane region" description="Helical" evidence="9">
    <location>
        <begin position="147"/>
        <end position="167"/>
    </location>
</feature>
<feature type="transmembrane region" description="Helical" evidence="9">
    <location>
        <begin position="295"/>
        <end position="317"/>
    </location>
</feature>
<dbReference type="Proteomes" id="UP000735302">
    <property type="component" value="Unassembled WGS sequence"/>
</dbReference>
<evidence type="ECO:0000256" key="8">
    <source>
        <dbReference type="SAM" id="MobiDB-lite"/>
    </source>
</evidence>
<gene>
    <name evidence="11" type="ORF">PoB_005661000</name>
</gene>
<dbReference type="PANTHER" id="PTHR24238:SF47">
    <property type="entry name" value="ECDYSTEROIDS_DOPAMINE RECEPTOR-RELATED"/>
    <property type="match status" value="1"/>
</dbReference>
<evidence type="ECO:0000256" key="7">
    <source>
        <dbReference type="ARBA" id="ARBA00023224"/>
    </source>
</evidence>
<feature type="domain" description="G-protein coupled receptors family 1 profile" evidence="10">
    <location>
        <begin position="44"/>
        <end position="353"/>
    </location>
</feature>
<comment type="subcellular location">
    <subcellularLocation>
        <location evidence="1">Membrane</location>
        <topology evidence="1">Multi-pass membrane protein</topology>
    </subcellularLocation>
</comment>
<feature type="compositionally biased region" description="Basic and acidic residues" evidence="8">
    <location>
        <begin position="267"/>
        <end position="279"/>
    </location>
</feature>
<keyword evidence="6 11" id="KW-0675">Receptor</keyword>
<name>A0AAV4CF73_9GAST</name>
<dbReference type="PROSITE" id="PS50262">
    <property type="entry name" value="G_PROTEIN_RECEP_F1_2"/>
    <property type="match status" value="1"/>
</dbReference>
<feature type="transmembrane region" description="Helical" evidence="9">
    <location>
        <begin position="199"/>
        <end position="225"/>
    </location>
</feature>